<organism evidence="1 2">
    <name type="scientific">Promicromonospora soli</name>
    <dbReference type="NCBI Taxonomy" id="2035533"/>
    <lineage>
        <taxon>Bacteria</taxon>
        <taxon>Bacillati</taxon>
        <taxon>Actinomycetota</taxon>
        <taxon>Actinomycetes</taxon>
        <taxon>Micrococcales</taxon>
        <taxon>Promicromonosporaceae</taxon>
        <taxon>Promicromonospora</taxon>
    </lineage>
</organism>
<dbReference type="EMBL" id="BNAS01000005">
    <property type="protein sequence ID" value="GHH76170.1"/>
    <property type="molecule type" value="Genomic_DNA"/>
</dbReference>
<name>A0A919G2W3_9MICO</name>
<dbReference type="Proteomes" id="UP000627369">
    <property type="component" value="Unassembled WGS sequence"/>
</dbReference>
<accession>A0A919G2W3</accession>
<comment type="caution">
    <text evidence="1">The sequence shown here is derived from an EMBL/GenBank/DDBJ whole genome shotgun (WGS) entry which is preliminary data.</text>
</comment>
<keyword evidence="2" id="KW-1185">Reference proteome</keyword>
<protein>
    <submittedName>
        <fullName evidence="1">Uncharacterized protein</fullName>
    </submittedName>
</protein>
<evidence type="ECO:0000313" key="1">
    <source>
        <dbReference type="EMBL" id="GHH76170.1"/>
    </source>
</evidence>
<gene>
    <name evidence="1" type="ORF">GCM10017772_34100</name>
</gene>
<evidence type="ECO:0000313" key="2">
    <source>
        <dbReference type="Proteomes" id="UP000627369"/>
    </source>
</evidence>
<reference evidence="1" key="1">
    <citation type="journal article" date="2014" name="Int. J. Syst. Evol. Microbiol.">
        <title>Complete genome sequence of Corynebacterium casei LMG S-19264T (=DSM 44701T), isolated from a smear-ripened cheese.</title>
        <authorList>
            <consortium name="US DOE Joint Genome Institute (JGI-PGF)"/>
            <person name="Walter F."/>
            <person name="Albersmeier A."/>
            <person name="Kalinowski J."/>
            <person name="Ruckert C."/>
        </authorList>
    </citation>
    <scope>NUCLEOTIDE SEQUENCE</scope>
    <source>
        <strain evidence="1">CGMCC 4.7398</strain>
    </source>
</reference>
<reference evidence="1" key="2">
    <citation type="submission" date="2020-09" db="EMBL/GenBank/DDBJ databases">
        <authorList>
            <person name="Sun Q."/>
            <person name="Zhou Y."/>
        </authorList>
    </citation>
    <scope>NUCLEOTIDE SEQUENCE</scope>
    <source>
        <strain evidence="1">CGMCC 4.7398</strain>
    </source>
</reference>
<proteinExistence type="predicted"/>
<sequence length="81" mass="8439">MHGDHVRVVDPREDLGLAADPVGAVVIAVVARALERHRPLVQPQVGGAPHLSVAARPESLLKPVPAADNLPGVHLSLSPID</sequence>
<dbReference type="AlphaFoldDB" id="A0A919G2W3"/>